<organism evidence="2">
    <name type="scientific">Nyssomyia neivai</name>
    <dbReference type="NCBI Taxonomy" id="330878"/>
    <lineage>
        <taxon>Eukaryota</taxon>
        <taxon>Metazoa</taxon>
        <taxon>Ecdysozoa</taxon>
        <taxon>Arthropoda</taxon>
        <taxon>Hexapoda</taxon>
        <taxon>Insecta</taxon>
        <taxon>Pterygota</taxon>
        <taxon>Neoptera</taxon>
        <taxon>Endopterygota</taxon>
        <taxon>Diptera</taxon>
        <taxon>Nematocera</taxon>
        <taxon>Psychodoidea</taxon>
        <taxon>Psychodidae</taxon>
        <taxon>Nyssomyia</taxon>
    </lineage>
</organism>
<dbReference type="AlphaFoldDB" id="A0A1L8D8N7"/>
<feature type="compositionally biased region" description="Basic and acidic residues" evidence="1">
    <location>
        <begin position="74"/>
        <end position="89"/>
    </location>
</feature>
<feature type="region of interest" description="Disordered" evidence="1">
    <location>
        <begin position="74"/>
        <end position="183"/>
    </location>
</feature>
<feature type="compositionally biased region" description="Basic and acidic residues" evidence="1">
    <location>
        <begin position="138"/>
        <end position="148"/>
    </location>
</feature>
<sequence>MTVSKIQMAQPALVKRNPRNRSVLNIGDTQTAMQAQTDIASIRRCLFGKAPAGENNRIAQEALERFEEDGYQRIKDRMGYDIKTGRPVEDETTTVTSERLQEPESGPSDNPTSECPKSEDKDTVKAQDMCNGASAKKPGKEISSTEKSRRVKPYGRPTKQTHMTDHFKVQKKTRSSIKSGEKH</sequence>
<reference evidence="2" key="1">
    <citation type="submission" date="2016-12" db="EMBL/GenBank/DDBJ databases">
        <title>An insight into the sialome and mialome of the sand fly, Nyssomyia neivai.</title>
        <authorList>
            <person name="Sebastian V."/>
            <person name="Goulart T.M."/>
            <person name="Oliveira W."/>
            <person name="Calvo E."/>
            <person name="Oliveira L.F."/>
            <person name="Pinto M.C."/>
            <person name="Rosselino A.M."/>
            <person name="Ribeiro J.M."/>
        </authorList>
    </citation>
    <scope>NUCLEOTIDE SEQUENCE</scope>
</reference>
<evidence type="ECO:0000256" key="1">
    <source>
        <dbReference type="SAM" id="MobiDB-lite"/>
    </source>
</evidence>
<evidence type="ECO:0000313" key="2">
    <source>
        <dbReference type="EMBL" id="JAV02812.1"/>
    </source>
</evidence>
<name>A0A1L8D8N7_9DIPT</name>
<accession>A0A1L8D8N7</accession>
<dbReference type="EMBL" id="GFDF01011272">
    <property type="protein sequence ID" value="JAV02812.1"/>
    <property type="molecule type" value="Transcribed_RNA"/>
</dbReference>
<feature type="compositionally biased region" description="Basic and acidic residues" evidence="1">
    <location>
        <begin position="116"/>
        <end position="125"/>
    </location>
</feature>
<protein>
    <submittedName>
        <fullName evidence="2">Uncharacterized protein</fullName>
    </submittedName>
</protein>
<proteinExistence type="predicted"/>